<proteinExistence type="predicted"/>
<dbReference type="EMBL" id="VWZY01007771">
    <property type="protein sequence ID" value="NXI55558.1"/>
    <property type="molecule type" value="Genomic_DNA"/>
</dbReference>
<protein>
    <submittedName>
        <fullName evidence="1">DYH17 protein</fullName>
    </submittedName>
</protein>
<evidence type="ECO:0000313" key="1">
    <source>
        <dbReference type="EMBL" id="NXI55558.1"/>
    </source>
</evidence>
<dbReference type="AlphaFoldDB" id="A0A7K9U4R8"/>
<name>A0A7K9U4R8_9AVES</name>
<organism evidence="1 2">
    <name type="scientific">Chloroceryle aenea</name>
    <name type="common">American pygmy kingfisher</name>
    <dbReference type="NCBI Taxonomy" id="176938"/>
    <lineage>
        <taxon>Eukaryota</taxon>
        <taxon>Metazoa</taxon>
        <taxon>Chordata</taxon>
        <taxon>Craniata</taxon>
        <taxon>Vertebrata</taxon>
        <taxon>Euteleostomi</taxon>
        <taxon>Archelosauria</taxon>
        <taxon>Archosauria</taxon>
        <taxon>Dinosauria</taxon>
        <taxon>Saurischia</taxon>
        <taxon>Theropoda</taxon>
        <taxon>Coelurosauria</taxon>
        <taxon>Aves</taxon>
        <taxon>Neognathae</taxon>
        <taxon>Neoaves</taxon>
        <taxon>Telluraves</taxon>
        <taxon>Coraciimorphae</taxon>
        <taxon>Coraciiformes</taxon>
        <taxon>Cerylidae</taxon>
        <taxon>Chloroceryle</taxon>
    </lineage>
</organism>
<comment type="caution">
    <text evidence="1">The sequence shown here is derived from an EMBL/GenBank/DDBJ whole genome shotgun (WGS) entry which is preliminary data.</text>
</comment>
<dbReference type="OrthoDB" id="286107at2759"/>
<gene>
    <name evidence="1" type="primary">Dnah17_1</name>
    <name evidence="1" type="ORF">CHLAEN_R13630</name>
</gene>
<accession>A0A7K9U4R8</accession>
<sequence length="65" mass="7515">SMFEPLKETVALLSTYGQEMPEEIHLQLHELPEHWDSTKKLCLRVKQNVAPLQANEANAIRKKCQ</sequence>
<dbReference type="Proteomes" id="UP000579406">
    <property type="component" value="Unassembled WGS sequence"/>
</dbReference>
<feature type="non-terminal residue" evidence="1">
    <location>
        <position position="1"/>
    </location>
</feature>
<reference evidence="1 2" key="1">
    <citation type="submission" date="2019-09" db="EMBL/GenBank/DDBJ databases">
        <title>Bird 10,000 Genomes (B10K) Project - Family phase.</title>
        <authorList>
            <person name="Zhang G."/>
        </authorList>
    </citation>
    <scope>NUCLEOTIDE SEQUENCE [LARGE SCALE GENOMIC DNA]</scope>
    <source>
        <strain evidence="1">B10K-DU-001-61</strain>
        <tissue evidence="1">Muscle</tissue>
    </source>
</reference>
<evidence type="ECO:0000313" key="2">
    <source>
        <dbReference type="Proteomes" id="UP000579406"/>
    </source>
</evidence>
<keyword evidence="2" id="KW-1185">Reference proteome</keyword>
<feature type="non-terminal residue" evidence="1">
    <location>
        <position position="65"/>
    </location>
</feature>